<organism evidence="7 8">
    <name type="scientific">Protopolystoma xenopodis</name>
    <dbReference type="NCBI Taxonomy" id="117903"/>
    <lineage>
        <taxon>Eukaryota</taxon>
        <taxon>Metazoa</taxon>
        <taxon>Spiralia</taxon>
        <taxon>Lophotrochozoa</taxon>
        <taxon>Platyhelminthes</taxon>
        <taxon>Monogenea</taxon>
        <taxon>Polyopisthocotylea</taxon>
        <taxon>Polystomatidea</taxon>
        <taxon>Polystomatidae</taxon>
        <taxon>Protopolystoma</taxon>
    </lineage>
</organism>
<evidence type="ECO:0000256" key="2">
    <source>
        <dbReference type="ARBA" id="ARBA00022574"/>
    </source>
</evidence>
<dbReference type="GO" id="GO:0036064">
    <property type="term" value="C:ciliary basal body"/>
    <property type="evidence" value="ECO:0007669"/>
    <property type="project" value="TreeGrafter"/>
</dbReference>
<feature type="domain" description="IF140/IFT172/WDR19 TPR" evidence="6">
    <location>
        <begin position="47"/>
        <end position="134"/>
    </location>
</feature>
<keyword evidence="2" id="KW-0853">WD repeat</keyword>
<dbReference type="GO" id="GO:0005930">
    <property type="term" value="C:axoneme"/>
    <property type="evidence" value="ECO:0007669"/>
    <property type="project" value="TreeGrafter"/>
</dbReference>
<keyword evidence="4" id="KW-0969">Cilium</keyword>
<evidence type="ECO:0000259" key="6">
    <source>
        <dbReference type="Pfam" id="PF24762"/>
    </source>
</evidence>
<evidence type="ECO:0000256" key="5">
    <source>
        <dbReference type="ARBA" id="ARBA00023273"/>
    </source>
</evidence>
<comment type="subcellular location">
    <subcellularLocation>
        <location evidence="1">Cell projection</location>
        <location evidence="1">Cilium</location>
    </subcellularLocation>
</comment>
<dbReference type="OrthoDB" id="10258787at2759"/>
<protein>
    <recommendedName>
        <fullName evidence="6">IF140/IFT172/WDR19 TPR domain-containing protein</fullName>
    </recommendedName>
</protein>
<evidence type="ECO:0000256" key="4">
    <source>
        <dbReference type="ARBA" id="ARBA00023069"/>
    </source>
</evidence>
<gene>
    <name evidence="7" type="ORF">PXEA_LOCUS15758</name>
</gene>
<dbReference type="PANTHER" id="PTHR15722:SF7">
    <property type="entry name" value="INTRAFLAGELLAR TRANSPORT PROTEIN 140 HOMOLOG"/>
    <property type="match status" value="1"/>
</dbReference>
<evidence type="ECO:0000313" key="8">
    <source>
        <dbReference type="Proteomes" id="UP000784294"/>
    </source>
</evidence>
<keyword evidence="8" id="KW-1185">Reference proteome</keyword>
<evidence type="ECO:0000313" key="7">
    <source>
        <dbReference type="EMBL" id="VEL22318.1"/>
    </source>
</evidence>
<dbReference type="AlphaFoldDB" id="A0A448WWY5"/>
<name>A0A448WWY5_9PLAT</name>
<reference evidence="7" key="1">
    <citation type="submission" date="2018-11" db="EMBL/GenBank/DDBJ databases">
        <authorList>
            <consortium name="Pathogen Informatics"/>
        </authorList>
    </citation>
    <scope>NUCLEOTIDE SEQUENCE</scope>
</reference>
<evidence type="ECO:0000256" key="1">
    <source>
        <dbReference type="ARBA" id="ARBA00004138"/>
    </source>
</evidence>
<evidence type="ECO:0000256" key="3">
    <source>
        <dbReference type="ARBA" id="ARBA00022737"/>
    </source>
</evidence>
<proteinExistence type="predicted"/>
<dbReference type="Pfam" id="PF24762">
    <property type="entry name" value="TPR_IF140-IFT172"/>
    <property type="match status" value="1"/>
</dbReference>
<dbReference type="InterPro" id="IPR056168">
    <property type="entry name" value="TPR_IF140/IFT172/WDR19"/>
</dbReference>
<dbReference type="EMBL" id="CAAALY010055742">
    <property type="protein sequence ID" value="VEL22318.1"/>
    <property type="molecule type" value="Genomic_DNA"/>
</dbReference>
<dbReference type="PANTHER" id="PTHR15722">
    <property type="entry name" value="IFT140/172-RELATED"/>
    <property type="match status" value="1"/>
</dbReference>
<dbReference type="GO" id="GO:0030991">
    <property type="term" value="C:intraciliary transport particle A"/>
    <property type="evidence" value="ECO:0007669"/>
    <property type="project" value="TreeGrafter"/>
</dbReference>
<dbReference type="GO" id="GO:0035721">
    <property type="term" value="P:intraciliary retrograde transport"/>
    <property type="evidence" value="ECO:0007669"/>
    <property type="project" value="TreeGrafter"/>
</dbReference>
<accession>A0A448WWY5</accession>
<comment type="caution">
    <text evidence="7">The sequence shown here is derived from an EMBL/GenBank/DDBJ whole genome shotgun (WGS) entry which is preliminary data.</text>
</comment>
<keyword evidence="3" id="KW-0677">Repeat</keyword>
<sequence>MTEEIAEKLTPPQLLVHTSKALGNLSTSGSAIRRASHSSSSDAAGLPEKESFLSELAELCMSQGHYHLACKKFTQAGNRLGAMKALLRSGDTEKIVFFANVSKQREVYVMAANYLQTLDTWRTDLNVMRTIVQFYTRGKALDALVSFYEACSQVTKTFLYPIIRAYFKTFTFFTYM</sequence>
<keyword evidence="5" id="KW-0966">Cell projection</keyword>
<dbReference type="Proteomes" id="UP000784294">
    <property type="component" value="Unassembled WGS sequence"/>
</dbReference>